<accession>A0A292PWC8</accession>
<evidence type="ECO:0000313" key="1">
    <source>
        <dbReference type="EMBL" id="CUS11912.1"/>
    </source>
</evidence>
<sequence length="188" mass="20980">MSGTDASSASLNTSALASHLNFPGLDRIGIRKRLALQAQQETDPDEVVYMDEEEQDKLIKQLKYEDSSKNDFFTKLIFILEIAQLPMFFFRLWTVPSWCDLLSIASILISALCVPTTHRLEDRDELAPEPEWVPDALALNLVLSVVVAGITLLKHYVPPEGMKVTFQLSAYENMGLVPLGESSSKLPL</sequence>
<proteinExistence type="predicted"/>
<organism evidence="1 2">
    <name type="scientific">Tuber aestivum</name>
    <name type="common">summer truffle</name>
    <dbReference type="NCBI Taxonomy" id="59557"/>
    <lineage>
        <taxon>Eukaryota</taxon>
        <taxon>Fungi</taxon>
        <taxon>Dikarya</taxon>
        <taxon>Ascomycota</taxon>
        <taxon>Pezizomycotina</taxon>
        <taxon>Pezizomycetes</taxon>
        <taxon>Pezizales</taxon>
        <taxon>Tuberaceae</taxon>
        <taxon>Tuber</taxon>
    </lineage>
</organism>
<keyword evidence="2" id="KW-1185">Reference proteome</keyword>
<dbReference type="EMBL" id="LN891008">
    <property type="protein sequence ID" value="CUS11912.1"/>
    <property type="molecule type" value="Genomic_DNA"/>
</dbReference>
<dbReference type="Proteomes" id="UP001412239">
    <property type="component" value="Unassembled WGS sequence"/>
</dbReference>
<gene>
    <name evidence="1" type="ORF">GSTUAT00003960001</name>
</gene>
<reference evidence="1" key="1">
    <citation type="submission" date="2015-10" db="EMBL/GenBank/DDBJ databases">
        <authorList>
            <person name="Regsiter A."/>
            <person name="william w."/>
        </authorList>
    </citation>
    <scope>NUCLEOTIDE SEQUENCE</scope>
    <source>
        <strain evidence="1">Montdore</strain>
    </source>
</reference>
<name>A0A292PWC8_9PEZI</name>
<dbReference type="AlphaFoldDB" id="A0A292PWC8"/>
<evidence type="ECO:0000313" key="2">
    <source>
        <dbReference type="Proteomes" id="UP001412239"/>
    </source>
</evidence>
<protein>
    <submittedName>
        <fullName evidence="1">Uncharacterized protein</fullName>
    </submittedName>
</protein>